<name>A0ABV6BE82_9GAMM</name>
<dbReference type="PROSITE" id="PS50883">
    <property type="entry name" value="EAL"/>
    <property type="match status" value="1"/>
</dbReference>
<feature type="domain" description="EAL" evidence="2">
    <location>
        <begin position="326"/>
        <end position="579"/>
    </location>
</feature>
<dbReference type="EMBL" id="JBHLXP010000003">
    <property type="protein sequence ID" value="MFC0049155.1"/>
    <property type="molecule type" value="Genomic_DNA"/>
</dbReference>
<reference evidence="4 5" key="1">
    <citation type="submission" date="2024-09" db="EMBL/GenBank/DDBJ databases">
        <authorList>
            <person name="Sun Q."/>
            <person name="Mori K."/>
        </authorList>
    </citation>
    <scope>NUCLEOTIDE SEQUENCE [LARGE SCALE GENOMIC DNA]</scope>
    <source>
        <strain evidence="4 5">KCTC 23315</strain>
    </source>
</reference>
<dbReference type="PANTHER" id="PTHR33121:SF70">
    <property type="entry name" value="SIGNALING PROTEIN YKOW"/>
    <property type="match status" value="1"/>
</dbReference>
<dbReference type="InterPro" id="IPR029787">
    <property type="entry name" value="Nucleotide_cyclase"/>
</dbReference>
<keyword evidence="5" id="KW-1185">Reference proteome</keyword>
<keyword evidence="1" id="KW-0472">Membrane</keyword>
<protein>
    <submittedName>
        <fullName evidence="4">EAL domain-containing protein</fullName>
    </submittedName>
</protein>
<dbReference type="SMART" id="SM00052">
    <property type="entry name" value="EAL"/>
    <property type="match status" value="1"/>
</dbReference>
<dbReference type="Gene3D" id="3.30.70.270">
    <property type="match status" value="1"/>
</dbReference>
<sequence>MTTPLWIQYLLAIVSGFLLCLVLMQLQRARRTPLHNTPLLQFLQQQSNAYWLTDPQAIPLWHNHATRHPAANTRLAQQLFFSAEGLDPGLPDILAMLQISPHWQGQVWIGSSDRQAYQLNVRVLSGYRQRFLLWHWKPLQAALEQAQAQISAYADPVTKLPSATLWHYWLQSQLHRHQAKYHSLAVLLLEMNDYPAIVRNFGQTAADGLLQQLVNNVQAEIPASAFMARLAPHQLALLLSLDGHAEQAEQQAIQLSREILQFCQGPFFIPQAELRLDCRAGIAIFPEAGHDADELQAHAAHALHIAATLPERMHLWQMQGKNPAPGLQLQYELQQALTQYQCEIWSQPVIELATGIATAFRLELYWRSPQRGLLSYAELKPLAEQSGQLLALERWAFCQICQLAELWQRLGPLPPLQVELSAANFRHCGLLNFLQSQLEDHQLQANQFVLCLREDGWLQDPAGFSKQAEELKAAGFGLMIVEVGDGLSSLQLLQQPFWQAAELSAAMIKQLEESETQRNACASLIRLLVHLGLKVCTQGTDREMQAYLLHVMGGYGCRGAHFSTMRLVDGRQQPYGGQQQWRMAG</sequence>
<dbReference type="PROSITE" id="PS50887">
    <property type="entry name" value="GGDEF"/>
    <property type="match status" value="1"/>
</dbReference>
<dbReference type="SMART" id="SM00267">
    <property type="entry name" value="GGDEF"/>
    <property type="match status" value="1"/>
</dbReference>
<dbReference type="Proteomes" id="UP001589813">
    <property type="component" value="Unassembled WGS sequence"/>
</dbReference>
<dbReference type="InterPro" id="IPR050706">
    <property type="entry name" value="Cyclic-di-GMP_PDE-like"/>
</dbReference>
<dbReference type="RefSeq" id="WP_377244488.1">
    <property type="nucleotide sequence ID" value="NZ_JBHLXP010000003.1"/>
</dbReference>
<dbReference type="PANTHER" id="PTHR33121">
    <property type="entry name" value="CYCLIC DI-GMP PHOSPHODIESTERASE PDEF"/>
    <property type="match status" value="1"/>
</dbReference>
<dbReference type="InterPro" id="IPR043128">
    <property type="entry name" value="Rev_trsase/Diguanyl_cyclase"/>
</dbReference>
<dbReference type="SUPFAM" id="SSF55073">
    <property type="entry name" value="Nucleotide cyclase"/>
    <property type="match status" value="1"/>
</dbReference>
<organism evidence="4 5">
    <name type="scientific">Rheinheimera tilapiae</name>
    <dbReference type="NCBI Taxonomy" id="875043"/>
    <lineage>
        <taxon>Bacteria</taxon>
        <taxon>Pseudomonadati</taxon>
        <taxon>Pseudomonadota</taxon>
        <taxon>Gammaproteobacteria</taxon>
        <taxon>Chromatiales</taxon>
        <taxon>Chromatiaceae</taxon>
        <taxon>Rheinheimera</taxon>
    </lineage>
</organism>
<gene>
    <name evidence="4" type="ORF">ACFFJP_12740</name>
</gene>
<dbReference type="InterPro" id="IPR035919">
    <property type="entry name" value="EAL_sf"/>
</dbReference>
<dbReference type="Pfam" id="PF00990">
    <property type="entry name" value="GGDEF"/>
    <property type="match status" value="1"/>
</dbReference>
<dbReference type="InterPro" id="IPR001633">
    <property type="entry name" value="EAL_dom"/>
</dbReference>
<comment type="caution">
    <text evidence="4">The sequence shown here is derived from an EMBL/GenBank/DDBJ whole genome shotgun (WGS) entry which is preliminary data.</text>
</comment>
<keyword evidence="1" id="KW-0812">Transmembrane</keyword>
<evidence type="ECO:0000259" key="2">
    <source>
        <dbReference type="PROSITE" id="PS50883"/>
    </source>
</evidence>
<accession>A0ABV6BE82</accession>
<keyword evidence="1" id="KW-1133">Transmembrane helix</keyword>
<evidence type="ECO:0000313" key="5">
    <source>
        <dbReference type="Proteomes" id="UP001589813"/>
    </source>
</evidence>
<evidence type="ECO:0000256" key="1">
    <source>
        <dbReference type="SAM" id="Phobius"/>
    </source>
</evidence>
<proteinExistence type="predicted"/>
<dbReference type="Pfam" id="PF00563">
    <property type="entry name" value="EAL"/>
    <property type="match status" value="1"/>
</dbReference>
<dbReference type="InterPro" id="IPR000160">
    <property type="entry name" value="GGDEF_dom"/>
</dbReference>
<dbReference type="CDD" id="cd01948">
    <property type="entry name" value="EAL"/>
    <property type="match status" value="1"/>
</dbReference>
<dbReference type="Gene3D" id="3.20.20.450">
    <property type="entry name" value="EAL domain"/>
    <property type="match status" value="1"/>
</dbReference>
<evidence type="ECO:0000313" key="4">
    <source>
        <dbReference type="EMBL" id="MFC0049155.1"/>
    </source>
</evidence>
<feature type="domain" description="GGDEF" evidence="3">
    <location>
        <begin position="182"/>
        <end position="318"/>
    </location>
</feature>
<feature type="transmembrane region" description="Helical" evidence="1">
    <location>
        <begin position="6"/>
        <end position="24"/>
    </location>
</feature>
<evidence type="ECO:0000259" key="3">
    <source>
        <dbReference type="PROSITE" id="PS50887"/>
    </source>
</evidence>
<dbReference type="SUPFAM" id="SSF141868">
    <property type="entry name" value="EAL domain-like"/>
    <property type="match status" value="1"/>
</dbReference>